<dbReference type="SUPFAM" id="SSF103473">
    <property type="entry name" value="MFS general substrate transporter"/>
    <property type="match status" value="1"/>
</dbReference>
<feature type="transmembrane region" description="Helical" evidence="4">
    <location>
        <begin position="299"/>
        <end position="320"/>
    </location>
</feature>
<evidence type="ECO:0000256" key="2">
    <source>
        <dbReference type="ARBA" id="ARBA00022989"/>
    </source>
</evidence>
<evidence type="ECO:0000313" key="6">
    <source>
        <dbReference type="EMBL" id="SHH28559.1"/>
    </source>
</evidence>
<evidence type="ECO:0000256" key="4">
    <source>
        <dbReference type="SAM" id="Phobius"/>
    </source>
</evidence>
<dbReference type="InterPro" id="IPR011701">
    <property type="entry name" value="MFS"/>
</dbReference>
<dbReference type="AlphaFoldDB" id="A0A1M5RQT8"/>
<evidence type="ECO:0000256" key="1">
    <source>
        <dbReference type="ARBA" id="ARBA00022692"/>
    </source>
</evidence>
<dbReference type="Gene3D" id="1.20.1250.20">
    <property type="entry name" value="MFS general substrate transporter like domains"/>
    <property type="match status" value="1"/>
</dbReference>
<dbReference type="InterPro" id="IPR036259">
    <property type="entry name" value="MFS_trans_sf"/>
</dbReference>
<evidence type="ECO:0000259" key="5">
    <source>
        <dbReference type="PROSITE" id="PS50850"/>
    </source>
</evidence>
<reference evidence="7" key="1">
    <citation type="submission" date="2016-11" db="EMBL/GenBank/DDBJ databases">
        <authorList>
            <person name="Varghese N."/>
            <person name="Submissions S."/>
        </authorList>
    </citation>
    <scope>NUCLEOTIDE SEQUENCE [LARGE SCALE GENOMIC DNA]</scope>
    <source>
        <strain evidence="7">DSM 15807</strain>
    </source>
</reference>
<keyword evidence="3 4" id="KW-0472">Membrane</keyword>
<feature type="transmembrane region" description="Helical" evidence="4">
    <location>
        <begin position="361"/>
        <end position="381"/>
    </location>
</feature>
<feature type="transmembrane region" description="Helical" evidence="4">
    <location>
        <begin position="162"/>
        <end position="182"/>
    </location>
</feature>
<feature type="transmembrane region" description="Helical" evidence="4">
    <location>
        <begin position="332"/>
        <end position="355"/>
    </location>
</feature>
<dbReference type="PANTHER" id="PTHR23530">
    <property type="entry name" value="TRANSPORT PROTEIN-RELATED"/>
    <property type="match status" value="1"/>
</dbReference>
<proteinExistence type="predicted"/>
<feature type="transmembrane region" description="Helical" evidence="4">
    <location>
        <begin position="70"/>
        <end position="89"/>
    </location>
</feature>
<feature type="transmembrane region" description="Helical" evidence="4">
    <location>
        <begin position="38"/>
        <end position="58"/>
    </location>
</feature>
<evidence type="ECO:0000313" key="7">
    <source>
        <dbReference type="Proteomes" id="UP000242592"/>
    </source>
</evidence>
<dbReference type="RefSeq" id="WP_073071952.1">
    <property type="nucleotide sequence ID" value="NZ_FQXN01000002.1"/>
</dbReference>
<organism evidence="6 7">
    <name type="scientific">Thermosipho atlanticus DSM 15807</name>
    <dbReference type="NCBI Taxonomy" id="1123380"/>
    <lineage>
        <taxon>Bacteria</taxon>
        <taxon>Thermotogati</taxon>
        <taxon>Thermotogota</taxon>
        <taxon>Thermotogae</taxon>
        <taxon>Thermotogales</taxon>
        <taxon>Fervidobacteriaceae</taxon>
        <taxon>Thermosipho</taxon>
    </lineage>
</organism>
<feature type="transmembrane region" description="Helical" evidence="4">
    <location>
        <begin position="12"/>
        <end position="32"/>
    </location>
</feature>
<dbReference type="InterPro" id="IPR053160">
    <property type="entry name" value="MFS_DHA3_Transporter"/>
</dbReference>
<dbReference type="Proteomes" id="UP000242592">
    <property type="component" value="Unassembled WGS sequence"/>
</dbReference>
<dbReference type="PROSITE" id="PS50850">
    <property type="entry name" value="MFS"/>
    <property type="match status" value="1"/>
</dbReference>
<dbReference type="OrthoDB" id="9816124at2"/>
<feature type="transmembrane region" description="Helical" evidence="4">
    <location>
        <begin position="242"/>
        <end position="263"/>
    </location>
</feature>
<feature type="transmembrane region" description="Helical" evidence="4">
    <location>
        <begin position="210"/>
        <end position="230"/>
    </location>
</feature>
<dbReference type="PANTHER" id="PTHR23530:SF1">
    <property type="entry name" value="PERMEASE, MAJOR FACILITATOR SUPERFAMILY-RELATED"/>
    <property type="match status" value="1"/>
</dbReference>
<keyword evidence="2 4" id="KW-1133">Transmembrane helix</keyword>
<dbReference type="EMBL" id="FQXN01000002">
    <property type="protein sequence ID" value="SHH28559.1"/>
    <property type="molecule type" value="Genomic_DNA"/>
</dbReference>
<feature type="transmembrane region" description="Helical" evidence="4">
    <location>
        <begin position="275"/>
        <end position="293"/>
    </location>
</feature>
<dbReference type="Pfam" id="PF07690">
    <property type="entry name" value="MFS_1"/>
    <property type="match status" value="1"/>
</dbReference>
<gene>
    <name evidence="6" type="ORF">SAMN02745199_0561</name>
</gene>
<dbReference type="GO" id="GO:0022857">
    <property type="term" value="F:transmembrane transporter activity"/>
    <property type="evidence" value="ECO:0007669"/>
    <property type="project" value="InterPro"/>
</dbReference>
<keyword evidence="7" id="KW-1185">Reference proteome</keyword>
<name>A0A1M5RQT8_9BACT</name>
<protein>
    <submittedName>
        <fullName evidence="6">Predicted arabinose efflux permease, MFS family</fullName>
    </submittedName>
</protein>
<dbReference type="InterPro" id="IPR020846">
    <property type="entry name" value="MFS_dom"/>
</dbReference>
<accession>A0A1M5RQT8</accession>
<feature type="transmembrane region" description="Helical" evidence="4">
    <location>
        <begin position="137"/>
        <end position="156"/>
    </location>
</feature>
<feature type="transmembrane region" description="Helical" evidence="4">
    <location>
        <begin position="95"/>
        <end position="116"/>
    </location>
</feature>
<feature type="domain" description="Major facilitator superfamily (MFS) profile" evidence="5">
    <location>
        <begin position="1"/>
        <end position="386"/>
    </location>
</feature>
<dbReference type="STRING" id="1123380.SAMN02745199_0561"/>
<sequence>MQSYHYNISIYPMYRFMINMLIIGPVLVPYMLLKGLDYTQIMLLQSISAVAVFLFEVPTGSIADKFSRKFSLFLSGLFIAICMWIYIVFNSFFMFAIAEIIFGIGFTFGSGADSALLYESLKKLGRTSEYQQREGSALSYVFIGQAIGSIASGFLFKINAVIPFWISFLNVLIAAVIALFFVETEREKSEHKYVTHVLKSAGLIFKIPRVFWAMFYAMLMGFALRVGYWIYQPYFSAIQLDIAYYGIVFFLFNLVAAFSSKVLVKRYKNVRPRKVLLALCLLMVISFIVPAMFLSKIALVIIALQQVVRGLHPSTLRFYINHQIEDKYRATVISFSSLLANLSFAILAPFVGWVLDNKGTIPAYYTVGLITLVGTVFLYQLRKFQKSKN</sequence>
<keyword evidence="1 4" id="KW-0812">Transmembrane</keyword>
<evidence type="ECO:0000256" key="3">
    <source>
        <dbReference type="ARBA" id="ARBA00023136"/>
    </source>
</evidence>